<dbReference type="RefSeq" id="WP_188998321.1">
    <property type="nucleotide sequence ID" value="NZ_BMOU01000004.1"/>
</dbReference>
<dbReference type="InterPro" id="IPR055685">
    <property type="entry name" value="DUF7261"/>
</dbReference>
<reference evidence="2" key="1">
    <citation type="journal article" date="2014" name="Int. J. Syst. Evol. Microbiol.">
        <title>Complete genome sequence of Corynebacterium casei LMG S-19264T (=DSM 44701T), isolated from a smear-ripened cheese.</title>
        <authorList>
            <consortium name="US DOE Joint Genome Institute (JGI-PGF)"/>
            <person name="Walter F."/>
            <person name="Albersmeier A."/>
            <person name="Kalinowski J."/>
            <person name="Ruckert C."/>
        </authorList>
    </citation>
    <scope>NUCLEOTIDE SEQUENCE</scope>
    <source>
        <strain evidence="2">JCM 17820</strain>
    </source>
</reference>
<keyword evidence="3" id="KW-1185">Reference proteome</keyword>
<evidence type="ECO:0000313" key="2">
    <source>
        <dbReference type="EMBL" id="GGN96763.1"/>
    </source>
</evidence>
<dbReference type="EMBL" id="BMOU01000004">
    <property type="protein sequence ID" value="GGN96763.1"/>
    <property type="molecule type" value="Genomic_DNA"/>
</dbReference>
<evidence type="ECO:0000313" key="3">
    <source>
        <dbReference type="Proteomes" id="UP000605784"/>
    </source>
</evidence>
<dbReference type="AlphaFoldDB" id="A0A830GNM0"/>
<comment type="caution">
    <text evidence="2">The sequence shown here is derived from an EMBL/GenBank/DDBJ whole genome shotgun (WGS) entry which is preliminary data.</text>
</comment>
<dbReference type="Pfam" id="PF23922">
    <property type="entry name" value="DUF7261"/>
    <property type="match status" value="1"/>
</dbReference>
<reference evidence="2" key="2">
    <citation type="submission" date="2020-09" db="EMBL/GenBank/DDBJ databases">
        <authorList>
            <person name="Sun Q."/>
            <person name="Ohkuma M."/>
        </authorList>
    </citation>
    <scope>NUCLEOTIDE SEQUENCE</scope>
    <source>
        <strain evidence="2">JCM 17820</strain>
    </source>
</reference>
<protein>
    <submittedName>
        <fullName evidence="2">Uncharacterized protein</fullName>
    </submittedName>
</protein>
<name>A0A830GNM0_9EURY</name>
<keyword evidence="1" id="KW-0812">Transmembrane</keyword>
<proteinExistence type="predicted"/>
<organism evidence="2 3">
    <name type="scientific">Haloarcula pellucida</name>
    <dbReference type="NCBI Taxonomy" id="1427151"/>
    <lineage>
        <taxon>Archaea</taxon>
        <taxon>Methanobacteriati</taxon>
        <taxon>Methanobacteriota</taxon>
        <taxon>Stenosarchaea group</taxon>
        <taxon>Halobacteria</taxon>
        <taxon>Halobacteriales</taxon>
        <taxon>Haloarculaceae</taxon>
        <taxon>Haloarcula</taxon>
    </lineage>
</organism>
<dbReference type="Proteomes" id="UP000605784">
    <property type="component" value="Unassembled WGS sequence"/>
</dbReference>
<gene>
    <name evidence="2" type="ORF">GCM10009030_25420</name>
</gene>
<evidence type="ECO:0000256" key="1">
    <source>
        <dbReference type="SAM" id="Phobius"/>
    </source>
</evidence>
<accession>A0A830GNM0</accession>
<keyword evidence="1" id="KW-0472">Membrane</keyword>
<feature type="transmembrane region" description="Helical" evidence="1">
    <location>
        <begin position="12"/>
        <end position="36"/>
    </location>
</feature>
<keyword evidence="1" id="KW-1133">Transmembrane helix</keyword>
<sequence length="351" mass="37466">MADLNRDDRGQIILIAAFALAVTFVALALIVNSAIFTENLASRGETAGSDDALAMRAMVETNAGYALDDANRYNYSTDSVRDEAITFAVNNTSMQTEQQQAMTGTLVNVSYRPGDPGANVDGRRIAQNSSTGDDFTSTSGSANYVVAEDVTRSGIAGENATRAFVINASEIDGSNNATSFEIEVRDDSLAASGNTNTWQMHIWNPTGDVVRVVVVKNDGGSVTREACEVTKKHSFVRIDVTGGTVAAEPCDALGITSSGENMHFAAGAPDGPIEDYKIRFKNATAMHGNYSMVVRGSSLLNTNVDEGALGITPGDPYWTDAYYEITVEYSYDTPNLRYVTDIRVAPGEPDA</sequence>